<dbReference type="SUPFAM" id="SSF52540">
    <property type="entry name" value="P-loop containing nucleoside triphosphate hydrolases"/>
    <property type="match status" value="1"/>
</dbReference>
<dbReference type="InterPro" id="IPR002586">
    <property type="entry name" value="CobQ/CobB/MinD/ParA_Nub-bd_dom"/>
</dbReference>
<dbReference type="Pfam" id="PF01656">
    <property type="entry name" value="CbiA"/>
    <property type="match status" value="1"/>
</dbReference>
<feature type="domain" description="CobQ/CobB/MinD/ParA nucleotide binding" evidence="1">
    <location>
        <begin position="5"/>
        <end position="234"/>
    </location>
</feature>
<accession>A0A856MCB0</accession>
<proteinExistence type="predicted"/>
<organism evidence="2 3">
    <name type="scientific">Brasilonema sennae CENA114</name>
    <dbReference type="NCBI Taxonomy" id="415709"/>
    <lineage>
        <taxon>Bacteria</taxon>
        <taxon>Bacillati</taxon>
        <taxon>Cyanobacteriota</taxon>
        <taxon>Cyanophyceae</taxon>
        <taxon>Nostocales</taxon>
        <taxon>Scytonemataceae</taxon>
        <taxon>Brasilonema</taxon>
        <taxon>Bromeliae group (in: Brasilonema)</taxon>
    </lineage>
</organism>
<dbReference type="AlphaFoldDB" id="A0A856MCB0"/>
<dbReference type="InterPro" id="IPR027417">
    <property type="entry name" value="P-loop_NTPase"/>
</dbReference>
<protein>
    <recommendedName>
        <fullName evidence="1">CobQ/CobB/MinD/ParA nucleotide binding domain-containing protein</fullName>
    </recommendedName>
</protein>
<dbReference type="Proteomes" id="UP000503129">
    <property type="component" value="Chromosome"/>
</dbReference>
<dbReference type="KEGG" id="bsen:DP114_13750"/>
<evidence type="ECO:0000259" key="1">
    <source>
        <dbReference type="Pfam" id="PF01656"/>
    </source>
</evidence>
<evidence type="ECO:0000313" key="2">
    <source>
        <dbReference type="EMBL" id="QDL08813.1"/>
    </source>
</evidence>
<dbReference type="RefSeq" id="WP_171976337.1">
    <property type="nucleotide sequence ID" value="NZ_CAWOXK010000001.1"/>
</dbReference>
<sequence>MRLAVYGKGGSGKTTISTCLLQFLNYFCDFQVLGIDGDHNLHLAEELGATPVEMQRGDLGTARDIGNDLDWLRSYFAGTNPRITADLPMIKTTPPGEGSRLLRLREPAEWRERYVTLIDGVELIRVGDFTQDDYRKKCFHSKTGAIEIFLKHVWEDHNEAIIVDMSAGKDVFASPLPSLFDRNIYVVKPTRKSVSNAGDFLAHAKNFGLDMLVVATDIRSRQEVPAIENYLMRTVDAVIPHDAFFVQRDSLVLSRPPHVREASFTVLDAFYNFTDLLRQLPSHNWENLLTRMLYHHEETAHDWAGVNFTAQIQPGFNPFERFQSNKLATA</sequence>
<gene>
    <name evidence="2" type="ORF">DP114_13750</name>
</gene>
<name>A0A856MCB0_9CYAN</name>
<dbReference type="EMBL" id="CP030118">
    <property type="protein sequence ID" value="QDL08813.1"/>
    <property type="molecule type" value="Genomic_DNA"/>
</dbReference>
<keyword evidence="3" id="KW-1185">Reference proteome</keyword>
<evidence type="ECO:0000313" key="3">
    <source>
        <dbReference type="Proteomes" id="UP000503129"/>
    </source>
</evidence>
<dbReference type="Gene3D" id="3.40.50.300">
    <property type="entry name" value="P-loop containing nucleotide triphosphate hydrolases"/>
    <property type="match status" value="1"/>
</dbReference>
<reference evidence="2 3" key="1">
    <citation type="submission" date="2018-06" db="EMBL/GenBank/DDBJ databases">
        <title>Comparative genomics of Brasilonema spp. strains.</title>
        <authorList>
            <person name="Alvarenga D.O."/>
            <person name="Fiore M.F."/>
            <person name="Varani A.M."/>
        </authorList>
    </citation>
    <scope>NUCLEOTIDE SEQUENCE [LARGE SCALE GENOMIC DNA]</scope>
    <source>
        <strain evidence="2 3">CENA114</strain>
    </source>
</reference>